<evidence type="ECO:0000256" key="1">
    <source>
        <dbReference type="SAM" id="Coils"/>
    </source>
</evidence>
<evidence type="ECO:0000313" key="3">
    <source>
        <dbReference type="EMBL" id="TCD61269.1"/>
    </source>
</evidence>
<keyword evidence="1" id="KW-0175">Coiled coil</keyword>
<gene>
    <name evidence="3" type="ORF">EIP91_008685</name>
</gene>
<sequence length="479" mass="53065">MVSIRRCKFTVVVKDAQTHKVIKEVRRDTPNTVSERRAIVHLEAHYGQKFYIEVQNRNFATTPQNAQLSNIVADVDISIPHLDINTSNAPIYCAAGKTTNIYNITDNGEPFKFPAYNRNDTNVSAGYITLYLQIGESHTYTFDMSRGGSLSKRMLYSPVFRPIASKNTSVMFKYSLQRQQESSRSNKRRKISPDRELPVPDLATDSPESDIEAVPIIAKRRRTKNVPSPIGMSEPPSESSETPSTPPVVQTEQASSTRSRSPSHAQYPQVDGRAGTDDPYLDSLYVSRGPSPVGSEQVQPEAGPSRPSADFEAHLNGTQSPPQLENPANNQTDADDAPSLAPQSPPQLGSNMDVDIEEVEDEKKPLVVPTATKARRKGRNEERSQAALVSKELEDVTREINALADVVLMQSCKEASLPAGDQRAKRDLQTTIRVLKQDIEAKKEKQARLLRDLQRVTNTASATSQPVKTEIMDLTLDDD</sequence>
<accession>A0A4R0RAN5</accession>
<keyword evidence="4" id="KW-1185">Reference proteome</keyword>
<dbReference type="Proteomes" id="UP000292702">
    <property type="component" value="Unassembled WGS sequence"/>
</dbReference>
<feature type="compositionally biased region" description="Low complexity" evidence="2">
    <location>
        <begin position="233"/>
        <end position="243"/>
    </location>
</feature>
<comment type="caution">
    <text evidence="3">The sequence shown here is derived from an EMBL/GenBank/DDBJ whole genome shotgun (WGS) entry which is preliminary data.</text>
</comment>
<proteinExistence type="predicted"/>
<reference evidence="3 4" key="1">
    <citation type="submission" date="2018-11" db="EMBL/GenBank/DDBJ databases">
        <title>Genome assembly of Steccherinum ochraceum LE-BIN_3174, the white-rot fungus of the Steccherinaceae family (The Residual Polyporoid clade, Polyporales, Basidiomycota).</title>
        <authorList>
            <person name="Fedorova T.V."/>
            <person name="Glazunova O.A."/>
            <person name="Landesman E.O."/>
            <person name="Moiseenko K.V."/>
            <person name="Psurtseva N.V."/>
            <person name="Savinova O.S."/>
            <person name="Shakhova N.V."/>
            <person name="Tyazhelova T.V."/>
            <person name="Vasina D.V."/>
        </authorList>
    </citation>
    <scope>NUCLEOTIDE SEQUENCE [LARGE SCALE GENOMIC DNA]</scope>
    <source>
        <strain evidence="3 4">LE-BIN_3174</strain>
    </source>
</reference>
<organism evidence="3 4">
    <name type="scientific">Steccherinum ochraceum</name>
    <dbReference type="NCBI Taxonomy" id="92696"/>
    <lineage>
        <taxon>Eukaryota</taxon>
        <taxon>Fungi</taxon>
        <taxon>Dikarya</taxon>
        <taxon>Basidiomycota</taxon>
        <taxon>Agaricomycotina</taxon>
        <taxon>Agaricomycetes</taxon>
        <taxon>Polyporales</taxon>
        <taxon>Steccherinaceae</taxon>
        <taxon>Steccherinum</taxon>
    </lineage>
</organism>
<protein>
    <submittedName>
        <fullName evidence="3">Uncharacterized protein</fullName>
    </submittedName>
</protein>
<dbReference type="EMBL" id="RWJN01000485">
    <property type="protein sequence ID" value="TCD61269.1"/>
    <property type="molecule type" value="Genomic_DNA"/>
</dbReference>
<evidence type="ECO:0000256" key="2">
    <source>
        <dbReference type="SAM" id="MobiDB-lite"/>
    </source>
</evidence>
<feature type="region of interest" description="Disordered" evidence="2">
    <location>
        <begin position="176"/>
        <end position="387"/>
    </location>
</feature>
<dbReference type="AlphaFoldDB" id="A0A4R0RAN5"/>
<feature type="coiled-coil region" evidence="1">
    <location>
        <begin position="425"/>
        <end position="459"/>
    </location>
</feature>
<feature type="compositionally biased region" description="Polar residues" evidence="2">
    <location>
        <begin position="316"/>
        <end position="332"/>
    </location>
</feature>
<name>A0A4R0RAN5_9APHY</name>
<feature type="compositionally biased region" description="Polar residues" evidence="2">
    <location>
        <begin position="248"/>
        <end position="266"/>
    </location>
</feature>
<evidence type="ECO:0000313" key="4">
    <source>
        <dbReference type="Proteomes" id="UP000292702"/>
    </source>
</evidence>